<evidence type="ECO:0000259" key="7">
    <source>
        <dbReference type="PROSITE" id="PS51201"/>
    </source>
</evidence>
<evidence type="ECO:0000256" key="1">
    <source>
        <dbReference type="ARBA" id="ARBA00017378"/>
    </source>
</evidence>
<dbReference type="Proteomes" id="UP000001052">
    <property type="component" value="Chromosome"/>
</dbReference>
<sequence length="471" mass="51526">MRVLICGAGDTTAQLLKQMGENWDVVLVDPEKERLQDFVAAHPCIQRIQAGDASSPVVLEDAGLENADYVLALTGSDKVNLAIAEHARKKEVGAVLALAHEQLDVQAFRDLGARVILPGRVLAQNIYHYLQDPRIKVHPLDITEAEVVEIDAADHFALVGRRISALVNAEWRIVALYREGRILFPEPDMRVGKTDRLIILGQRDVFNNVCSLMECGLPHFPLTYGQTLVIQLPEGSGVQEVLQEGLYVTQNTRVQKVRVVAPEDTAPGQTMFDQWPQSRLPRVETYSAEEDLRVLHRVCQAQNTGLVLRPPLVVSWADIFKRPPHVELAHSLGCPLLLGRGAKSYERIAVAFNGSSVAVAGMEVAIDVARQTGGTIEAIVVQESDVVQGPGGGEWVDDVLASLRELAHVHKIAIAEQLREGNPVREIVAAAAESDVVVMGCSRAQKRLLTPNIPELVTRRTKGSVLLVPVV</sequence>
<feature type="domain" description="RCK N-terminal" evidence="7">
    <location>
        <begin position="1"/>
        <end position="117"/>
    </location>
</feature>
<dbReference type="GO" id="GO:0005886">
    <property type="term" value="C:plasma membrane"/>
    <property type="evidence" value="ECO:0007669"/>
    <property type="project" value="InterPro"/>
</dbReference>
<dbReference type="Pfam" id="PF00582">
    <property type="entry name" value="Usp"/>
    <property type="match status" value="1"/>
</dbReference>
<dbReference type="Pfam" id="PF02254">
    <property type="entry name" value="TrkA_N"/>
    <property type="match status" value="1"/>
</dbReference>
<keyword evidence="3" id="KW-0633">Potassium transport</keyword>
<dbReference type="KEGG" id="drt:Dret_1796"/>
<dbReference type="RefSeq" id="WP_015752223.1">
    <property type="nucleotide sequence ID" value="NC_013223.1"/>
</dbReference>
<dbReference type="Gene3D" id="3.40.50.12370">
    <property type="match status" value="1"/>
</dbReference>
<dbReference type="PROSITE" id="PS51201">
    <property type="entry name" value="RCK_N"/>
    <property type="match status" value="1"/>
</dbReference>
<evidence type="ECO:0000259" key="8">
    <source>
        <dbReference type="PROSITE" id="PS51202"/>
    </source>
</evidence>
<evidence type="ECO:0000256" key="3">
    <source>
        <dbReference type="ARBA" id="ARBA00022538"/>
    </source>
</evidence>
<dbReference type="EMBL" id="CP001734">
    <property type="protein sequence ID" value="ACV69080.1"/>
    <property type="molecule type" value="Genomic_DNA"/>
</dbReference>
<reference evidence="9 10" key="2">
    <citation type="journal article" date="2010" name="Stand. Genomic Sci.">
        <title>Complete genome sequence of Desulfohalobium retbaense type strain (HR(100)).</title>
        <authorList>
            <person name="Spring S."/>
            <person name="Nolan M."/>
            <person name="Lapidus A."/>
            <person name="Glavina Del Rio T."/>
            <person name="Copeland A."/>
            <person name="Tice H."/>
            <person name="Cheng J.F."/>
            <person name="Lucas S."/>
            <person name="Land M."/>
            <person name="Chen F."/>
            <person name="Bruce D."/>
            <person name="Goodwin L."/>
            <person name="Pitluck S."/>
            <person name="Ivanova N."/>
            <person name="Mavromatis K."/>
            <person name="Mikhailova N."/>
            <person name="Pati A."/>
            <person name="Chen A."/>
            <person name="Palaniappan K."/>
            <person name="Hauser L."/>
            <person name="Chang Y.J."/>
            <person name="Jeffries C.D."/>
            <person name="Munk C."/>
            <person name="Kiss H."/>
            <person name="Chain P."/>
            <person name="Han C."/>
            <person name="Brettin T."/>
            <person name="Detter J.C."/>
            <person name="Schuler E."/>
            <person name="Goker M."/>
            <person name="Rohde M."/>
            <person name="Bristow J."/>
            <person name="Eisen J.A."/>
            <person name="Markowitz V."/>
            <person name="Hugenholtz P."/>
            <person name="Kyrpides N.C."/>
            <person name="Klenk H.P."/>
        </authorList>
    </citation>
    <scope>NUCLEOTIDE SEQUENCE [LARGE SCALE GENOMIC DNA]</scope>
    <source>
        <strain evidence="9 10">DSM 5692</strain>
    </source>
</reference>
<dbReference type="InterPro" id="IPR006037">
    <property type="entry name" value="RCK_C"/>
</dbReference>
<dbReference type="STRING" id="485915.Dret_1796"/>
<dbReference type="PANTHER" id="PTHR43833:SF5">
    <property type="entry name" value="TRK SYSTEM POTASSIUM UPTAKE PROTEIN TRKA"/>
    <property type="match status" value="1"/>
</dbReference>
<dbReference type="SUPFAM" id="SSF51735">
    <property type="entry name" value="NAD(P)-binding Rossmann-fold domains"/>
    <property type="match status" value="1"/>
</dbReference>
<reference evidence="10" key="1">
    <citation type="submission" date="2009-09" db="EMBL/GenBank/DDBJ databases">
        <title>The complete chromosome of Desulfohalobium retbaense DSM 5692.</title>
        <authorList>
            <consortium name="US DOE Joint Genome Institute (JGI-PGF)"/>
            <person name="Lucas S."/>
            <person name="Copeland A."/>
            <person name="Lapidus A."/>
            <person name="Glavina del Rio T."/>
            <person name="Dalin E."/>
            <person name="Tice H."/>
            <person name="Bruce D."/>
            <person name="Goodwin L."/>
            <person name="Pitluck S."/>
            <person name="Kyrpides N."/>
            <person name="Mavromatis K."/>
            <person name="Ivanova N."/>
            <person name="Mikhailova N."/>
            <person name="Munk A.C."/>
            <person name="Brettin T."/>
            <person name="Detter J.C."/>
            <person name="Han C."/>
            <person name="Tapia R."/>
            <person name="Larimer F."/>
            <person name="Land M."/>
            <person name="Hauser L."/>
            <person name="Markowitz V."/>
            <person name="Cheng J.-F."/>
            <person name="Hugenholtz P."/>
            <person name="Woyke T."/>
            <person name="Wu D."/>
            <person name="Spring S."/>
            <person name="Klenk H.-P."/>
            <person name="Eisen J.A."/>
        </authorList>
    </citation>
    <scope>NUCLEOTIDE SEQUENCE [LARGE SCALE GENOMIC DNA]</scope>
    <source>
        <strain evidence="10">DSM 5692</strain>
    </source>
</reference>
<dbReference type="InterPro" id="IPR006016">
    <property type="entry name" value="UspA"/>
</dbReference>
<keyword evidence="4" id="KW-0630">Potassium</keyword>
<dbReference type="SUPFAM" id="SSF116726">
    <property type="entry name" value="TrkA C-terminal domain-like"/>
    <property type="match status" value="1"/>
</dbReference>
<gene>
    <name evidence="9" type="ordered locus">Dret_1796</name>
</gene>
<proteinExistence type="predicted"/>
<dbReference type="PANTHER" id="PTHR43833">
    <property type="entry name" value="POTASSIUM CHANNEL PROTEIN 2-RELATED-RELATED"/>
    <property type="match status" value="1"/>
</dbReference>
<dbReference type="Gene3D" id="3.40.50.720">
    <property type="entry name" value="NAD(P)-binding Rossmann-like Domain"/>
    <property type="match status" value="1"/>
</dbReference>
<dbReference type="eggNOG" id="COG0589">
    <property type="taxonomic scope" value="Bacteria"/>
</dbReference>
<dbReference type="PRINTS" id="PR00335">
    <property type="entry name" value="KUPTAKETRKA"/>
</dbReference>
<keyword evidence="5" id="KW-0520">NAD</keyword>
<accession>C8X3T3</accession>
<name>C8X3T3_DESRD</name>
<dbReference type="CDD" id="cd00293">
    <property type="entry name" value="USP-like"/>
    <property type="match status" value="1"/>
</dbReference>
<dbReference type="Gene3D" id="3.30.70.1450">
    <property type="entry name" value="Regulator of K+ conductance, C-terminal domain"/>
    <property type="match status" value="1"/>
</dbReference>
<dbReference type="InterPro" id="IPR003148">
    <property type="entry name" value="RCK_N"/>
</dbReference>
<dbReference type="GO" id="GO:0015079">
    <property type="term" value="F:potassium ion transmembrane transporter activity"/>
    <property type="evidence" value="ECO:0007669"/>
    <property type="project" value="InterPro"/>
</dbReference>
<evidence type="ECO:0000313" key="9">
    <source>
        <dbReference type="EMBL" id="ACV69080.1"/>
    </source>
</evidence>
<dbReference type="eggNOG" id="COG0569">
    <property type="taxonomic scope" value="Bacteria"/>
</dbReference>
<protein>
    <recommendedName>
        <fullName evidence="1">Trk system potassium uptake protein TrkA</fullName>
    </recommendedName>
</protein>
<evidence type="ECO:0000256" key="6">
    <source>
        <dbReference type="ARBA" id="ARBA00023065"/>
    </source>
</evidence>
<dbReference type="InterPro" id="IPR036721">
    <property type="entry name" value="RCK_C_sf"/>
</dbReference>
<organism evidence="9 10">
    <name type="scientific">Desulfohalobium retbaense (strain ATCC 49708 / DSM 5692 / JCM 16813 / HR100)</name>
    <dbReference type="NCBI Taxonomy" id="485915"/>
    <lineage>
        <taxon>Bacteria</taxon>
        <taxon>Pseudomonadati</taxon>
        <taxon>Thermodesulfobacteriota</taxon>
        <taxon>Desulfovibrionia</taxon>
        <taxon>Desulfovibrionales</taxon>
        <taxon>Desulfohalobiaceae</taxon>
        <taxon>Desulfohalobium</taxon>
    </lineage>
</organism>
<dbReference type="PROSITE" id="PS51202">
    <property type="entry name" value="RCK_C"/>
    <property type="match status" value="1"/>
</dbReference>
<keyword evidence="10" id="KW-1185">Reference proteome</keyword>
<dbReference type="AlphaFoldDB" id="C8X3T3"/>
<feature type="domain" description="RCK C-terminal" evidence="8">
    <location>
        <begin position="135"/>
        <end position="215"/>
    </location>
</feature>
<dbReference type="InterPro" id="IPR006036">
    <property type="entry name" value="K_uptake_TrkA"/>
</dbReference>
<dbReference type="InterPro" id="IPR050721">
    <property type="entry name" value="Trk_Ktr_HKT_K-transport"/>
</dbReference>
<dbReference type="SUPFAM" id="SSF52402">
    <property type="entry name" value="Adenine nucleotide alpha hydrolases-like"/>
    <property type="match status" value="1"/>
</dbReference>
<evidence type="ECO:0000256" key="5">
    <source>
        <dbReference type="ARBA" id="ARBA00023027"/>
    </source>
</evidence>
<evidence type="ECO:0000256" key="2">
    <source>
        <dbReference type="ARBA" id="ARBA00022448"/>
    </source>
</evidence>
<dbReference type="HOGENOM" id="CLU_044839_0_0_7"/>
<dbReference type="InterPro" id="IPR036291">
    <property type="entry name" value="NAD(P)-bd_dom_sf"/>
</dbReference>
<keyword evidence="2" id="KW-0813">Transport</keyword>
<evidence type="ECO:0000256" key="4">
    <source>
        <dbReference type="ARBA" id="ARBA00022958"/>
    </source>
</evidence>
<keyword evidence="6" id="KW-0406">Ion transport</keyword>
<evidence type="ECO:0000313" key="10">
    <source>
        <dbReference type="Proteomes" id="UP000001052"/>
    </source>
</evidence>